<keyword evidence="3" id="KW-1185">Reference proteome</keyword>
<gene>
    <name evidence="2" type="ORF">JN11_04257</name>
</gene>
<dbReference type="EMBL" id="VLLI01000014">
    <property type="protein sequence ID" value="TWI95982.1"/>
    <property type="molecule type" value="Genomic_DNA"/>
</dbReference>
<dbReference type="AlphaFoldDB" id="A0A562TR14"/>
<evidence type="ECO:0000256" key="1">
    <source>
        <dbReference type="SAM" id="Phobius"/>
    </source>
</evidence>
<protein>
    <submittedName>
        <fullName evidence="2">Uncharacterized protein</fullName>
    </submittedName>
</protein>
<feature type="transmembrane region" description="Helical" evidence="1">
    <location>
        <begin position="52"/>
        <end position="75"/>
    </location>
</feature>
<reference evidence="2 3" key="1">
    <citation type="submission" date="2019-07" db="EMBL/GenBank/DDBJ databases">
        <title>Genomic Encyclopedia of Archaeal and Bacterial Type Strains, Phase II (KMG-II): from individual species to whole genera.</title>
        <authorList>
            <person name="Goeker M."/>
        </authorList>
    </citation>
    <scope>NUCLEOTIDE SEQUENCE [LARGE SCALE GENOMIC DNA]</scope>
    <source>
        <strain evidence="2 3">ATCC BAA-1854</strain>
    </source>
</reference>
<evidence type="ECO:0000313" key="2">
    <source>
        <dbReference type="EMBL" id="TWI95982.1"/>
    </source>
</evidence>
<name>A0A562TR14_9SPHI</name>
<dbReference type="Proteomes" id="UP000317010">
    <property type="component" value="Unassembled WGS sequence"/>
</dbReference>
<feature type="transmembrane region" description="Helical" evidence="1">
    <location>
        <begin position="7"/>
        <end position="29"/>
    </location>
</feature>
<sequence length="83" mass="10176">MKKIIVYYLLFLLGYILLIVFTSPFLMTWGQKRGIFESLYVWFLTKPFNLNYSPWFILFNYICWATFFYLLVIAIKKLIRKLK</sequence>
<accession>A0A562TR14</accession>
<keyword evidence="1" id="KW-0472">Membrane</keyword>
<proteinExistence type="predicted"/>
<organism evidence="2 3">
    <name type="scientific">Mucilaginibacter frigoritolerans</name>
    <dbReference type="NCBI Taxonomy" id="652788"/>
    <lineage>
        <taxon>Bacteria</taxon>
        <taxon>Pseudomonadati</taxon>
        <taxon>Bacteroidota</taxon>
        <taxon>Sphingobacteriia</taxon>
        <taxon>Sphingobacteriales</taxon>
        <taxon>Sphingobacteriaceae</taxon>
        <taxon>Mucilaginibacter</taxon>
    </lineage>
</organism>
<evidence type="ECO:0000313" key="3">
    <source>
        <dbReference type="Proteomes" id="UP000317010"/>
    </source>
</evidence>
<comment type="caution">
    <text evidence="2">The sequence shown here is derived from an EMBL/GenBank/DDBJ whole genome shotgun (WGS) entry which is preliminary data.</text>
</comment>
<keyword evidence="1" id="KW-1133">Transmembrane helix</keyword>
<keyword evidence="1" id="KW-0812">Transmembrane</keyword>